<keyword evidence="3 8" id="KW-0134">Cell wall</keyword>
<evidence type="ECO:0000256" key="7">
    <source>
        <dbReference type="ARBA" id="ARBA00093546"/>
    </source>
</evidence>
<dbReference type="GO" id="GO:0009277">
    <property type="term" value="C:fungal-type cell wall"/>
    <property type="evidence" value="ECO:0007669"/>
    <property type="project" value="InterPro"/>
</dbReference>
<comment type="similarity">
    <text evidence="2 8">Belongs to the fungal hydrophobin family.</text>
</comment>
<dbReference type="InterPro" id="IPR001338">
    <property type="entry name" value="Class_I_Hydrophobin"/>
</dbReference>
<dbReference type="InterPro" id="IPR019778">
    <property type="entry name" value="Class_I_Hydrophobin_CS"/>
</dbReference>
<reference evidence="9 10" key="1">
    <citation type="submission" date="2014-04" db="EMBL/GenBank/DDBJ databases">
        <title>Evolutionary Origins and Diversification of the Mycorrhizal Mutualists.</title>
        <authorList>
            <consortium name="DOE Joint Genome Institute"/>
            <consortium name="Mycorrhizal Genomics Consortium"/>
            <person name="Kohler A."/>
            <person name="Kuo A."/>
            <person name="Nagy L.G."/>
            <person name="Floudas D."/>
            <person name="Copeland A."/>
            <person name="Barry K.W."/>
            <person name="Cichocki N."/>
            <person name="Veneault-Fourrey C."/>
            <person name="LaButti K."/>
            <person name="Lindquist E.A."/>
            <person name="Lipzen A."/>
            <person name="Lundell T."/>
            <person name="Morin E."/>
            <person name="Murat C."/>
            <person name="Riley R."/>
            <person name="Ohm R."/>
            <person name="Sun H."/>
            <person name="Tunlid A."/>
            <person name="Henrissat B."/>
            <person name="Grigoriev I.V."/>
            <person name="Hibbett D.S."/>
            <person name="Martin F."/>
        </authorList>
    </citation>
    <scope>NUCLEOTIDE SEQUENCE [LARGE SCALE GENOMIC DNA]</scope>
    <source>
        <strain evidence="9 10">FD-317 M1</strain>
    </source>
</reference>
<keyword evidence="6 8" id="KW-1015">Disulfide bond</keyword>
<dbReference type="HOGENOM" id="CLU_105134_2_0_1"/>
<dbReference type="EMBL" id="KN834775">
    <property type="protein sequence ID" value="KIK60545.1"/>
    <property type="molecule type" value="Genomic_DNA"/>
</dbReference>
<comment type="subunit">
    <text evidence="7">Self-assembles to form functional amyloid fibrils called rodlets. Self-assembly into fibrillar rodlets occurs spontaneously at hydrophobic:hydrophilic interfaces and the rodlets further associate laterally to form amphipathic monolayers.</text>
</comment>
<dbReference type="AlphaFoldDB" id="A0A0D0BA46"/>
<keyword evidence="10" id="KW-1185">Reference proteome</keyword>
<evidence type="ECO:0000313" key="10">
    <source>
        <dbReference type="Proteomes" id="UP000053593"/>
    </source>
</evidence>
<keyword evidence="5 8" id="KW-0732">Signal</keyword>
<evidence type="ECO:0000256" key="5">
    <source>
        <dbReference type="ARBA" id="ARBA00022729"/>
    </source>
</evidence>
<evidence type="ECO:0000256" key="2">
    <source>
        <dbReference type="ARBA" id="ARBA00010446"/>
    </source>
</evidence>
<comment type="subcellular location">
    <subcellularLocation>
        <location evidence="1 8">Secreted</location>
        <location evidence="1 8">Cell wall</location>
    </subcellularLocation>
</comment>
<feature type="signal peptide" evidence="8">
    <location>
        <begin position="1"/>
        <end position="18"/>
    </location>
</feature>
<dbReference type="Pfam" id="PF01185">
    <property type="entry name" value="Hydrophobin"/>
    <property type="match status" value="1"/>
</dbReference>
<evidence type="ECO:0000256" key="4">
    <source>
        <dbReference type="ARBA" id="ARBA00022525"/>
    </source>
</evidence>
<dbReference type="Proteomes" id="UP000053593">
    <property type="component" value="Unassembled WGS sequence"/>
</dbReference>
<evidence type="ECO:0000256" key="6">
    <source>
        <dbReference type="ARBA" id="ARBA00023157"/>
    </source>
</evidence>
<evidence type="ECO:0000256" key="8">
    <source>
        <dbReference type="RuleBase" id="RU365009"/>
    </source>
</evidence>
<dbReference type="CDD" id="cd23507">
    <property type="entry name" value="hydrophobin_I"/>
    <property type="match status" value="1"/>
</dbReference>
<protein>
    <recommendedName>
        <fullName evidence="8">Hydrophobin</fullName>
    </recommendedName>
</protein>
<proteinExistence type="inferred from homology"/>
<dbReference type="OrthoDB" id="4225815at2759"/>
<name>A0A0D0BA46_9AGAR</name>
<dbReference type="GO" id="GO:0005199">
    <property type="term" value="F:structural constituent of cell wall"/>
    <property type="evidence" value="ECO:0007669"/>
    <property type="project" value="InterPro"/>
</dbReference>
<keyword evidence="4 8" id="KW-0964">Secreted</keyword>
<sequence>MQFKLAFVTAALASLAVATPTARDSCSTGSLTCCNSIQSTSGNPLASLLAGLLGLTLGDLGLNIGLTCSPITVIGVGNNGCTAQTVCCEDNSNSLISLGCVPIQL</sequence>
<accession>A0A0D0BA46</accession>
<feature type="chain" id="PRO_5013988183" description="Hydrophobin" evidence="8">
    <location>
        <begin position="19"/>
        <end position="105"/>
    </location>
</feature>
<gene>
    <name evidence="9" type="ORF">GYMLUDRAFT_244528</name>
</gene>
<evidence type="ECO:0000256" key="3">
    <source>
        <dbReference type="ARBA" id="ARBA00022512"/>
    </source>
</evidence>
<organism evidence="9 10">
    <name type="scientific">Collybiopsis luxurians FD-317 M1</name>
    <dbReference type="NCBI Taxonomy" id="944289"/>
    <lineage>
        <taxon>Eukaryota</taxon>
        <taxon>Fungi</taxon>
        <taxon>Dikarya</taxon>
        <taxon>Basidiomycota</taxon>
        <taxon>Agaricomycotina</taxon>
        <taxon>Agaricomycetes</taxon>
        <taxon>Agaricomycetidae</taxon>
        <taxon>Agaricales</taxon>
        <taxon>Marasmiineae</taxon>
        <taxon>Omphalotaceae</taxon>
        <taxon>Collybiopsis</taxon>
        <taxon>Collybiopsis luxurians</taxon>
    </lineage>
</organism>
<dbReference type="SMART" id="SM00075">
    <property type="entry name" value="HYDRO"/>
    <property type="match status" value="1"/>
</dbReference>
<dbReference type="PROSITE" id="PS00956">
    <property type="entry name" value="HYDROPHOBIN"/>
    <property type="match status" value="1"/>
</dbReference>
<evidence type="ECO:0000256" key="1">
    <source>
        <dbReference type="ARBA" id="ARBA00004191"/>
    </source>
</evidence>
<evidence type="ECO:0000313" key="9">
    <source>
        <dbReference type="EMBL" id="KIK60545.1"/>
    </source>
</evidence>